<name>A0A1A0M2R9_MYCMU</name>
<comment type="caution">
    <text evidence="1">The sequence shown here is derived from an EMBL/GenBank/DDBJ whole genome shotgun (WGS) entry which is preliminary data.</text>
</comment>
<protein>
    <submittedName>
        <fullName evidence="1">Uncharacterized protein</fullName>
    </submittedName>
</protein>
<dbReference type="Proteomes" id="UP000093962">
    <property type="component" value="Unassembled WGS sequence"/>
</dbReference>
<evidence type="ECO:0000313" key="1">
    <source>
        <dbReference type="EMBL" id="OBA79143.1"/>
    </source>
</evidence>
<dbReference type="OrthoDB" id="4770995at2"/>
<organism evidence="1 2">
    <name type="scientific">Mycolicibacterium mucogenicum</name>
    <name type="common">Mycobacterium mucogenicum</name>
    <dbReference type="NCBI Taxonomy" id="56689"/>
    <lineage>
        <taxon>Bacteria</taxon>
        <taxon>Bacillati</taxon>
        <taxon>Actinomycetota</taxon>
        <taxon>Actinomycetes</taxon>
        <taxon>Mycobacteriales</taxon>
        <taxon>Mycobacteriaceae</taxon>
        <taxon>Mycolicibacterium</taxon>
    </lineage>
</organism>
<proteinExistence type="predicted"/>
<evidence type="ECO:0000313" key="2">
    <source>
        <dbReference type="Proteomes" id="UP000093962"/>
    </source>
</evidence>
<accession>A0A1A0M2R9</accession>
<dbReference type="RefSeq" id="WP_064860603.1">
    <property type="nucleotide sequence ID" value="NZ_LZSF01000258.1"/>
</dbReference>
<dbReference type="EMBL" id="LZSF01000258">
    <property type="protein sequence ID" value="OBA79143.1"/>
    <property type="molecule type" value="Genomic_DNA"/>
</dbReference>
<dbReference type="AlphaFoldDB" id="A0A1A0M2R9"/>
<sequence>MGFFDCKCMLTGVSIDFIGTMAVILRCTPSGYEPVSLGISGDYDGAGHLDGLRADPGTELLYDHLKRCLRNGRLVATYGDAGLDTDDDYRLDRMIGLIENYWMEDGYQQPTVALDGAPLVYATIARPIWDAIATTASSGPATLHTIFGDHPIPHEIFGAHEAEVDVQLQELARIVDFVSAHGLRWAQPFDPDQRYPTDGDQRDTDVNNERVAQARLEYRDNPAVLAGLDAYVERLKEEGSA</sequence>
<gene>
    <name evidence="1" type="ORF">A5642_04240</name>
</gene>
<reference evidence="1 2" key="1">
    <citation type="submission" date="2016-06" db="EMBL/GenBank/DDBJ databases">
        <authorList>
            <person name="Kjaerup R.B."/>
            <person name="Dalgaard T.S."/>
            <person name="Juul-Madsen H.R."/>
        </authorList>
    </citation>
    <scope>NUCLEOTIDE SEQUENCE [LARGE SCALE GENOMIC DNA]</scope>
    <source>
        <strain evidence="1 2">1199456.5</strain>
    </source>
</reference>